<name>A0ABQ3KAG3_9DEIO</name>
<evidence type="ECO:0000313" key="2">
    <source>
        <dbReference type="Proteomes" id="UP000632154"/>
    </source>
</evidence>
<dbReference type="EMBL" id="BNAL01000035">
    <property type="protein sequence ID" value="GHG09354.1"/>
    <property type="molecule type" value="Genomic_DNA"/>
</dbReference>
<keyword evidence="2" id="KW-1185">Reference proteome</keyword>
<dbReference type="Proteomes" id="UP000632154">
    <property type="component" value="Unassembled WGS sequence"/>
</dbReference>
<evidence type="ECO:0000313" key="1">
    <source>
        <dbReference type="EMBL" id="GHG09354.1"/>
    </source>
</evidence>
<reference evidence="2" key="1">
    <citation type="journal article" date="2019" name="Int. J. Syst. Evol. Microbiol.">
        <title>The Global Catalogue of Microorganisms (GCM) 10K type strain sequencing project: providing services to taxonomists for standard genome sequencing and annotation.</title>
        <authorList>
            <consortium name="The Broad Institute Genomics Platform"/>
            <consortium name="The Broad Institute Genome Sequencing Center for Infectious Disease"/>
            <person name="Wu L."/>
            <person name="Ma J."/>
        </authorList>
    </citation>
    <scope>NUCLEOTIDE SEQUENCE [LARGE SCALE GENOMIC DNA]</scope>
    <source>
        <strain evidence="2">CGMCC 1.18439</strain>
    </source>
</reference>
<evidence type="ECO:0008006" key="3">
    <source>
        <dbReference type="Google" id="ProtNLM"/>
    </source>
</evidence>
<comment type="caution">
    <text evidence="1">The sequence shown here is derived from an EMBL/GenBank/DDBJ whole genome shotgun (WGS) entry which is preliminary data.</text>
</comment>
<dbReference type="RefSeq" id="WP_189643833.1">
    <property type="nucleotide sequence ID" value="NZ_BNAL01000035.1"/>
</dbReference>
<sequence length="395" mass="46042">MPRLKIVFTEGDYQLTFDDQYVGNEDGYVEDVNYANNSTCTLNIVSEVFANAIKNFDIKEFSNFDRIFLYQMVNSRENGDFSYLNIYFMSFDVKNHLIDVRVEPDYFNWEVPISPTKYIAKLLHKISEEITNRGYRVQPDRTYLFDPISVIPKAELGIVHQLMEVDAVVKEKEKELNGEIINEFGNSSDSENEIRVKFEFPDEVRVYCEQYLLYFTNFLKDIGESAITNIDHENRITLFSIQPQGGEEALERIREAIAVYLNLPQLSLTDTESLPNTMAIRRLRSQILNLESQLQLVLAENEQQKIILRMQGNIIDDKDMQLIQVQRQLEKSIENGTILQDFIDKQELETENLFGNLVTLKKYDVGILQIDAPHIYRWLKEKFSSTFGELPDKSD</sequence>
<proteinExistence type="predicted"/>
<accession>A0ABQ3KAG3</accession>
<protein>
    <recommendedName>
        <fullName evidence="3">Band 7 domain-containing protein</fullName>
    </recommendedName>
</protein>
<organism evidence="1 2">
    <name type="scientific">Deinococcus piscis</name>
    <dbReference type="NCBI Taxonomy" id="394230"/>
    <lineage>
        <taxon>Bacteria</taxon>
        <taxon>Thermotogati</taxon>
        <taxon>Deinococcota</taxon>
        <taxon>Deinococci</taxon>
        <taxon>Deinococcales</taxon>
        <taxon>Deinococcaceae</taxon>
        <taxon>Deinococcus</taxon>
    </lineage>
</organism>
<gene>
    <name evidence="1" type="ORF">GCM10017783_22360</name>
</gene>